<gene>
    <name evidence="2" type="ORF">BDY17DRAFT_14430</name>
</gene>
<dbReference type="AlphaFoldDB" id="A0A6A6Q6J9"/>
<dbReference type="OrthoDB" id="5345494at2759"/>
<evidence type="ECO:0000313" key="3">
    <source>
        <dbReference type="Proteomes" id="UP000799767"/>
    </source>
</evidence>
<protein>
    <recommendedName>
        <fullName evidence="4">F-box domain-containing protein</fullName>
    </recommendedName>
</protein>
<sequence>MAEIEQLPASLIDLLANSVILRELAPYLSLQSLLRLSQTSKDIREIITTQPEPWRHLDLSGVKSAIIDSSPIDIGGISWRAERMDEALTEDDFYSGPLRGMFSRLQRKQILRNVQTLVLDGLSVPADLVREIVTEDRFNVKILSIREAKNLNQSKLQQVLRYIVRPTRPEGSPKLKALYFFGPKDSTRSTIWQRQQRQPRAMGVTTSEGAQIGAEWNQRSSTALLSTISDDETRWYSCTGRILKRPLSDWPETIRACKDLITFDAVLCRGPRHDITKVDSKDFLQPTIATVALGPTGCESCGTCPEGPARFGETSESTLPLLSPAPSHSSTVHAAQRPQQATLTNDSPPPPLLLRCEDCLRARWCERCNRWWCETCYEEPRSRIHLRTEMQQLELRDQLRDGGWEDVTRTVYEGDGPQIKGVHRDCLECGRTCEACSLFCLRRCQLCRTDYCVEHDDGCTETECAWCRGGGRRTMTRELY</sequence>
<evidence type="ECO:0000313" key="2">
    <source>
        <dbReference type="EMBL" id="KAF2487596.1"/>
    </source>
</evidence>
<feature type="compositionally biased region" description="Low complexity" evidence="1">
    <location>
        <begin position="314"/>
        <end position="331"/>
    </location>
</feature>
<organism evidence="2 3">
    <name type="scientific">Neohortaea acidophila</name>
    <dbReference type="NCBI Taxonomy" id="245834"/>
    <lineage>
        <taxon>Eukaryota</taxon>
        <taxon>Fungi</taxon>
        <taxon>Dikarya</taxon>
        <taxon>Ascomycota</taxon>
        <taxon>Pezizomycotina</taxon>
        <taxon>Dothideomycetes</taxon>
        <taxon>Dothideomycetidae</taxon>
        <taxon>Mycosphaerellales</taxon>
        <taxon>Teratosphaeriaceae</taxon>
        <taxon>Neohortaea</taxon>
    </lineage>
</organism>
<reference evidence="2" key="1">
    <citation type="journal article" date="2020" name="Stud. Mycol.">
        <title>101 Dothideomycetes genomes: a test case for predicting lifestyles and emergence of pathogens.</title>
        <authorList>
            <person name="Haridas S."/>
            <person name="Albert R."/>
            <person name="Binder M."/>
            <person name="Bloem J."/>
            <person name="Labutti K."/>
            <person name="Salamov A."/>
            <person name="Andreopoulos B."/>
            <person name="Baker S."/>
            <person name="Barry K."/>
            <person name="Bills G."/>
            <person name="Bluhm B."/>
            <person name="Cannon C."/>
            <person name="Castanera R."/>
            <person name="Culley D."/>
            <person name="Daum C."/>
            <person name="Ezra D."/>
            <person name="Gonzalez J."/>
            <person name="Henrissat B."/>
            <person name="Kuo A."/>
            <person name="Liang C."/>
            <person name="Lipzen A."/>
            <person name="Lutzoni F."/>
            <person name="Magnuson J."/>
            <person name="Mondo S."/>
            <person name="Nolan M."/>
            <person name="Ohm R."/>
            <person name="Pangilinan J."/>
            <person name="Park H.-J."/>
            <person name="Ramirez L."/>
            <person name="Alfaro M."/>
            <person name="Sun H."/>
            <person name="Tritt A."/>
            <person name="Yoshinaga Y."/>
            <person name="Zwiers L.-H."/>
            <person name="Turgeon B."/>
            <person name="Goodwin S."/>
            <person name="Spatafora J."/>
            <person name="Crous P."/>
            <person name="Grigoriev I."/>
        </authorList>
    </citation>
    <scope>NUCLEOTIDE SEQUENCE</scope>
    <source>
        <strain evidence="2">CBS 113389</strain>
    </source>
</reference>
<evidence type="ECO:0000256" key="1">
    <source>
        <dbReference type="SAM" id="MobiDB-lite"/>
    </source>
</evidence>
<feature type="compositionally biased region" description="Polar residues" evidence="1">
    <location>
        <begin position="337"/>
        <end position="346"/>
    </location>
</feature>
<accession>A0A6A6Q6J9</accession>
<dbReference type="SUPFAM" id="SSF81383">
    <property type="entry name" value="F-box domain"/>
    <property type="match status" value="1"/>
</dbReference>
<dbReference type="Proteomes" id="UP000799767">
    <property type="component" value="Unassembled WGS sequence"/>
</dbReference>
<feature type="region of interest" description="Disordered" evidence="1">
    <location>
        <begin position="312"/>
        <end position="346"/>
    </location>
</feature>
<proteinExistence type="predicted"/>
<dbReference type="RefSeq" id="XP_033594165.1">
    <property type="nucleotide sequence ID" value="XM_033729546.1"/>
</dbReference>
<dbReference type="GeneID" id="54470548"/>
<evidence type="ECO:0008006" key="4">
    <source>
        <dbReference type="Google" id="ProtNLM"/>
    </source>
</evidence>
<dbReference type="InterPro" id="IPR036047">
    <property type="entry name" value="F-box-like_dom_sf"/>
</dbReference>
<dbReference type="EMBL" id="MU001631">
    <property type="protein sequence ID" value="KAF2487596.1"/>
    <property type="molecule type" value="Genomic_DNA"/>
</dbReference>
<name>A0A6A6Q6J9_9PEZI</name>
<keyword evidence="3" id="KW-1185">Reference proteome</keyword>